<feature type="region of interest" description="Disordered" evidence="1">
    <location>
        <begin position="75"/>
        <end position="98"/>
    </location>
</feature>
<reference evidence="2" key="1">
    <citation type="journal article" date="2023" name="Mol. Phylogenet. Evol.">
        <title>Genome-scale phylogeny and comparative genomics of the fungal order Sordariales.</title>
        <authorList>
            <person name="Hensen N."/>
            <person name="Bonometti L."/>
            <person name="Westerberg I."/>
            <person name="Brannstrom I.O."/>
            <person name="Guillou S."/>
            <person name="Cros-Aarteil S."/>
            <person name="Calhoun S."/>
            <person name="Haridas S."/>
            <person name="Kuo A."/>
            <person name="Mondo S."/>
            <person name="Pangilinan J."/>
            <person name="Riley R."/>
            <person name="LaButti K."/>
            <person name="Andreopoulos B."/>
            <person name="Lipzen A."/>
            <person name="Chen C."/>
            <person name="Yan M."/>
            <person name="Daum C."/>
            <person name="Ng V."/>
            <person name="Clum A."/>
            <person name="Steindorff A."/>
            <person name="Ohm R.A."/>
            <person name="Martin F."/>
            <person name="Silar P."/>
            <person name="Natvig D.O."/>
            <person name="Lalanne C."/>
            <person name="Gautier V."/>
            <person name="Ament-Velasquez S.L."/>
            <person name="Kruys A."/>
            <person name="Hutchinson M.I."/>
            <person name="Powell A.J."/>
            <person name="Barry K."/>
            <person name="Miller A.N."/>
            <person name="Grigoriev I.V."/>
            <person name="Debuchy R."/>
            <person name="Gladieux P."/>
            <person name="Hiltunen Thoren M."/>
            <person name="Johannesson H."/>
        </authorList>
    </citation>
    <scope>NUCLEOTIDE SEQUENCE</scope>
    <source>
        <strain evidence="2">CBS 731.68</strain>
    </source>
</reference>
<proteinExistence type="predicted"/>
<comment type="caution">
    <text evidence="2">The sequence shown here is derived from an EMBL/GenBank/DDBJ whole genome shotgun (WGS) entry which is preliminary data.</text>
</comment>
<dbReference type="Proteomes" id="UP001302602">
    <property type="component" value="Unassembled WGS sequence"/>
</dbReference>
<evidence type="ECO:0000256" key="1">
    <source>
        <dbReference type="SAM" id="MobiDB-lite"/>
    </source>
</evidence>
<gene>
    <name evidence="2" type="ORF">N657DRAFT_372242</name>
</gene>
<keyword evidence="3" id="KW-1185">Reference proteome</keyword>
<accession>A0AAN6TPW3</accession>
<dbReference type="EMBL" id="MU853267">
    <property type="protein sequence ID" value="KAK4118470.1"/>
    <property type="molecule type" value="Genomic_DNA"/>
</dbReference>
<dbReference type="AlphaFoldDB" id="A0AAN6TPW3"/>
<reference evidence="2" key="2">
    <citation type="submission" date="2023-05" db="EMBL/GenBank/DDBJ databases">
        <authorList>
            <consortium name="Lawrence Berkeley National Laboratory"/>
            <person name="Steindorff A."/>
            <person name="Hensen N."/>
            <person name="Bonometti L."/>
            <person name="Westerberg I."/>
            <person name="Brannstrom I.O."/>
            <person name="Guillou S."/>
            <person name="Cros-Aarteil S."/>
            <person name="Calhoun S."/>
            <person name="Haridas S."/>
            <person name="Kuo A."/>
            <person name="Mondo S."/>
            <person name="Pangilinan J."/>
            <person name="Riley R."/>
            <person name="Labutti K."/>
            <person name="Andreopoulos B."/>
            <person name="Lipzen A."/>
            <person name="Chen C."/>
            <person name="Yanf M."/>
            <person name="Daum C."/>
            <person name="Ng V."/>
            <person name="Clum A."/>
            <person name="Ohm R."/>
            <person name="Martin F."/>
            <person name="Silar P."/>
            <person name="Natvig D."/>
            <person name="Lalanne C."/>
            <person name="Gautier V."/>
            <person name="Ament-Velasquez S.L."/>
            <person name="Kruys A."/>
            <person name="Hutchinson M.I."/>
            <person name="Powell A.J."/>
            <person name="Barry K."/>
            <person name="Miller A.N."/>
            <person name="Grigoriev I.V."/>
            <person name="Debuchy R."/>
            <person name="Gladieux P."/>
            <person name="Thoren M.H."/>
            <person name="Johannesson H."/>
        </authorList>
    </citation>
    <scope>NUCLEOTIDE SEQUENCE</scope>
    <source>
        <strain evidence="2">CBS 731.68</strain>
    </source>
</reference>
<dbReference type="RefSeq" id="XP_062642243.1">
    <property type="nucleotide sequence ID" value="XM_062787046.1"/>
</dbReference>
<dbReference type="GeneID" id="87823816"/>
<protein>
    <submittedName>
        <fullName evidence="2">Uncharacterized protein</fullName>
    </submittedName>
</protein>
<evidence type="ECO:0000313" key="3">
    <source>
        <dbReference type="Proteomes" id="UP001302602"/>
    </source>
</evidence>
<evidence type="ECO:0000313" key="2">
    <source>
        <dbReference type="EMBL" id="KAK4118470.1"/>
    </source>
</evidence>
<sequence>MLSAMAGQSRSEIIKRNPIGNGLDGFQASYRSVCSSKSIRYASDTLDQLDDEGLASCLRCVSSSKCHAEPCCRPSAACEGSPWHPSERPSATRALPRV</sequence>
<organism evidence="2 3">
    <name type="scientific">Parathielavia appendiculata</name>
    <dbReference type="NCBI Taxonomy" id="2587402"/>
    <lineage>
        <taxon>Eukaryota</taxon>
        <taxon>Fungi</taxon>
        <taxon>Dikarya</taxon>
        <taxon>Ascomycota</taxon>
        <taxon>Pezizomycotina</taxon>
        <taxon>Sordariomycetes</taxon>
        <taxon>Sordariomycetidae</taxon>
        <taxon>Sordariales</taxon>
        <taxon>Chaetomiaceae</taxon>
        <taxon>Parathielavia</taxon>
    </lineage>
</organism>
<name>A0AAN6TPW3_9PEZI</name>